<keyword evidence="9" id="KW-0539">Nucleus</keyword>
<feature type="region of interest" description="Disordered" evidence="11">
    <location>
        <begin position="1"/>
        <end position="50"/>
    </location>
</feature>
<keyword evidence="4" id="KW-0227">DNA damage</keyword>
<evidence type="ECO:0000256" key="10">
    <source>
        <dbReference type="ARBA" id="ARBA00072989"/>
    </source>
</evidence>
<dbReference type="AlphaFoldDB" id="A0A168NEF3"/>
<evidence type="ECO:0000256" key="9">
    <source>
        <dbReference type="ARBA" id="ARBA00023242"/>
    </source>
</evidence>
<dbReference type="OMA" id="EFGEDTY"/>
<dbReference type="SUPFAM" id="SSF46955">
    <property type="entry name" value="Putative DNA-binding domain"/>
    <property type="match status" value="1"/>
</dbReference>
<keyword evidence="5" id="KW-0863">Zinc-finger</keyword>
<evidence type="ECO:0000313" key="14">
    <source>
        <dbReference type="Proteomes" id="UP000078561"/>
    </source>
</evidence>
<feature type="compositionally biased region" description="Basic and acidic residues" evidence="11">
    <location>
        <begin position="14"/>
        <end position="31"/>
    </location>
</feature>
<protein>
    <recommendedName>
        <fullName evidence="10">DNA repair protein RAD14</fullName>
    </recommendedName>
</protein>
<evidence type="ECO:0000256" key="3">
    <source>
        <dbReference type="ARBA" id="ARBA00022723"/>
    </source>
</evidence>
<dbReference type="InterPro" id="IPR022656">
    <property type="entry name" value="XPA_C"/>
</dbReference>
<dbReference type="Pfam" id="PF05181">
    <property type="entry name" value="XPA_C"/>
    <property type="match status" value="1"/>
</dbReference>
<sequence>MSDNTTVRKPLTAEQRRKIDENKQAALERRAASKKRAAAEQNDSTGHKKAKRSQFYEYDLSTFENTKGGFIVDPVTEEKVNRFREQATKIEPMLLYSLDPATAPKCKECDSTNVDTVFYQVFNICVCADCKEKYPDKYSLITKTEAREDYLLTDPELKDKDLLPHWSKPNPRKSTWNNMMLYVREMVEDYAFQKWGGPEGLDAEYERRESQKKEKKDKKFKEKLADLRRRTMTSNWERKRQEGPHKHEFGDPEEDEEGNTVQVCTGCNLVIETEEF</sequence>
<dbReference type="PANTHER" id="PTHR10142">
    <property type="entry name" value="DNA REPAIR PROTEIN COMPLEMENTING XP-A CELLS"/>
    <property type="match status" value="1"/>
</dbReference>
<dbReference type="GO" id="GO:0070914">
    <property type="term" value="P:UV-damage excision repair"/>
    <property type="evidence" value="ECO:0007669"/>
    <property type="project" value="TreeGrafter"/>
</dbReference>
<dbReference type="InterPro" id="IPR037129">
    <property type="entry name" value="XPA_sf"/>
</dbReference>
<dbReference type="STRING" id="4829.A0A168NEF3"/>
<evidence type="ECO:0000256" key="1">
    <source>
        <dbReference type="ARBA" id="ARBA00004123"/>
    </source>
</evidence>
<proteinExistence type="inferred from homology"/>
<keyword evidence="8" id="KW-0234">DNA repair</keyword>
<dbReference type="GO" id="GO:0003684">
    <property type="term" value="F:damaged DNA binding"/>
    <property type="evidence" value="ECO:0007669"/>
    <property type="project" value="InterPro"/>
</dbReference>
<keyword evidence="7" id="KW-0238">DNA-binding</keyword>
<keyword evidence="14" id="KW-1185">Reference proteome</keyword>
<dbReference type="CDD" id="cd21077">
    <property type="entry name" value="DBD_Rad14"/>
    <property type="match status" value="1"/>
</dbReference>
<gene>
    <name evidence="13" type="primary">ABSGL_06066.1 scaffold 7611</name>
</gene>
<feature type="compositionally biased region" description="Basic and acidic residues" evidence="11">
    <location>
        <begin position="206"/>
        <end position="229"/>
    </location>
</feature>
<dbReference type="InterPro" id="IPR000465">
    <property type="entry name" value="XPA/RAD14"/>
</dbReference>
<keyword evidence="6" id="KW-0862">Zinc</keyword>
<dbReference type="GO" id="GO:0008270">
    <property type="term" value="F:zinc ion binding"/>
    <property type="evidence" value="ECO:0007669"/>
    <property type="project" value="UniProtKB-KW"/>
</dbReference>
<dbReference type="GO" id="GO:1901255">
    <property type="term" value="P:nucleotide-excision repair involved in interstrand cross-link repair"/>
    <property type="evidence" value="ECO:0007669"/>
    <property type="project" value="TreeGrafter"/>
</dbReference>
<feature type="compositionally biased region" description="Basic and acidic residues" evidence="11">
    <location>
        <begin position="236"/>
        <end position="250"/>
    </location>
</feature>
<dbReference type="FunFam" id="3.90.530.10:FF:000003">
    <property type="entry name" value="Dna repair rad14 protein"/>
    <property type="match status" value="1"/>
</dbReference>
<dbReference type="FunCoup" id="A0A168NEF3">
    <property type="interactions" value="268"/>
</dbReference>
<dbReference type="PANTHER" id="PTHR10142:SF0">
    <property type="entry name" value="DNA REPAIR PROTEIN COMPLEMENTING XP-A CELLS"/>
    <property type="match status" value="1"/>
</dbReference>
<dbReference type="GO" id="GO:0006284">
    <property type="term" value="P:base-excision repair"/>
    <property type="evidence" value="ECO:0007669"/>
    <property type="project" value="TreeGrafter"/>
</dbReference>
<evidence type="ECO:0000256" key="5">
    <source>
        <dbReference type="ARBA" id="ARBA00022771"/>
    </source>
</evidence>
<evidence type="ECO:0000256" key="11">
    <source>
        <dbReference type="SAM" id="MobiDB-lite"/>
    </source>
</evidence>
<reference evidence="13" key="1">
    <citation type="submission" date="2016-04" db="EMBL/GenBank/DDBJ databases">
        <authorList>
            <person name="Evans L.H."/>
            <person name="Alamgir A."/>
            <person name="Owens N."/>
            <person name="Weber N.D."/>
            <person name="Virtaneva K."/>
            <person name="Barbian K."/>
            <person name="Babar A."/>
            <person name="Rosenke K."/>
        </authorList>
    </citation>
    <scope>NUCLEOTIDE SEQUENCE [LARGE SCALE GENOMIC DNA]</scope>
    <source>
        <strain evidence="13">CBS 101.48</strain>
    </source>
</reference>
<name>A0A168NEF3_ABSGL</name>
<comment type="subcellular location">
    <subcellularLocation>
        <location evidence="1">Nucleus</location>
    </subcellularLocation>
</comment>
<evidence type="ECO:0000256" key="2">
    <source>
        <dbReference type="ARBA" id="ARBA00005548"/>
    </source>
</evidence>
<evidence type="ECO:0000256" key="4">
    <source>
        <dbReference type="ARBA" id="ARBA00022763"/>
    </source>
</evidence>
<evidence type="ECO:0000256" key="8">
    <source>
        <dbReference type="ARBA" id="ARBA00023204"/>
    </source>
</evidence>
<dbReference type="NCBIfam" id="TIGR00598">
    <property type="entry name" value="rad14"/>
    <property type="match status" value="1"/>
</dbReference>
<dbReference type="EMBL" id="LT553181">
    <property type="protein sequence ID" value="SAM00385.1"/>
    <property type="molecule type" value="Genomic_DNA"/>
</dbReference>
<accession>A0A168NEF3</accession>
<feature type="domain" description="XPA C-terminal" evidence="12">
    <location>
        <begin position="137"/>
        <end position="185"/>
    </location>
</feature>
<dbReference type="OrthoDB" id="68328at2759"/>
<keyword evidence="3" id="KW-0479">Metal-binding</keyword>
<dbReference type="InParanoid" id="A0A168NEF3"/>
<feature type="region of interest" description="Disordered" evidence="11">
    <location>
        <begin position="206"/>
        <end position="260"/>
    </location>
</feature>
<dbReference type="InterPro" id="IPR009061">
    <property type="entry name" value="DNA-bd_dom_put_sf"/>
</dbReference>
<evidence type="ECO:0000256" key="6">
    <source>
        <dbReference type="ARBA" id="ARBA00022833"/>
    </source>
</evidence>
<dbReference type="GO" id="GO:0000715">
    <property type="term" value="P:nucleotide-excision repair, DNA damage recognition"/>
    <property type="evidence" value="ECO:0007669"/>
    <property type="project" value="TreeGrafter"/>
</dbReference>
<evidence type="ECO:0000256" key="7">
    <source>
        <dbReference type="ARBA" id="ARBA00023125"/>
    </source>
</evidence>
<evidence type="ECO:0000259" key="12">
    <source>
        <dbReference type="Pfam" id="PF05181"/>
    </source>
</evidence>
<dbReference type="Gene3D" id="3.90.530.10">
    <property type="entry name" value="XPA C-terminal domain"/>
    <property type="match status" value="1"/>
</dbReference>
<evidence type="ECO:0000313" key="13">
    <source>
        <dbReference type="EMBL" id="SAM00385.1"/>
    </source>
</evidence>
<dbReference type="GO" id="GO:0000110">
    <property type="term" value="C:nucleotide-excision repair factor 1 complex"/>
    <property type="evidence" value="ECO:0007669"/>
    <property type="project" value="TreeGrafter"/>
</dbReference>
<dbReference type="Proteomes" id="UP000078561">
    <property type="component" value="Unassembled WGS sequence"/>
</dbReference>
<organism evidence="13">
    <name type="scientific">Absidia glauca</name>
    <name type="common">Pin mould</name>
    <dbReference type="NCBI Taxonomy" id="4829"/>
    <lineage>
        <taxon>Eukaryota</taxon>
        <taxon>Fungi</taxon>
        <taxon>Fungi incertae sedis</taxon>
        <taxon>Mucoromycota</taxon>
        <taxon>Mucoromycotina</taxon>
        <taxon>Mucoromycetes</taxon>
        <taxon>Mucorales</taxon>
        <taxon>Cunninghamellaceae</taxon>
        <taxon>Absidia</taxon>
    </lineage>
</organism>
<comment type="similarity">
    <text evidence="2">Belongs to the XPA family.</text>
</comment>